<dbReference type="InterPro" id="IPR014044">
    <property type="entry name" value="CAP_dom"/>
</dbReference>
<sequence length="186" mass="20458">MLKNGLIALVSLVVTWAAHADKSFEESELTALSACGENKKAQLLAKLVKEDPDQLRSSLSCNQKLTSIAQQKAEEMAEAGEVSHHGVGGYPDQRLIEGGYNLKLPEGVGLEGNHVEAVQGGSSRAEDILSKFKNSYQHRVHLFGEHSFFLEQDEIGVGYAYNWNSPHVDYWVVYIASRAEPENGTE</sequence>
<reference evidence="4" key="1">
    <citation type="journal article" date="2019" name="Int. J. Syst. Evol. Microbiol.">
        <title>The Global Catalogue of Microorganisms (GCM) 10K type strain sequencing project: providing services to taxonomists for standard genome sequencing and annotation.</title>
        <authorList>
            <consortium name="The Broad Institute Genomics Platform"/>
            <consortium name="The Broad Institute Genome Sequencing Center for Infectious Disease"/>
            <person name="Wu L."/>
            <person name="Ma J."/>
        </authorList>
    </citation>
    <scope>NUCLEOTIDE SEQUENCE [LARGE SCALE GENOMIC DNA]</scope>
    <source>
        <strain evidence="4">JCM 17727</strain>
    </source>
</reference>
<comment type="caution">
    <text evidence="3">The sequence shown here is derived from an EMBL/GenBank/DDBJ whole genome shotgun (WGS) entry which is preliminary data.</text>
</comment>
<dbReference type="Proteomes" id="UP001501294">
    <property type="component" value="Unassembled WGS sequence"/>
</dbReference>
<feature type="signal peptide" evidence="1">
    <location>
        <begin position="1"/>
        <end position="20"/>
    </location>
</feature>
<keyword evidence="1" id="KW-0732">Signal</keyword>
<evidence type="ECO:0000256" key="1">
    <source>
        <dbReference type="SAM" id="SignalP"/>
    </source>
</evidence>
<dbReference type="InterPro" id="IPR035940">
    <property type="entry name" value="CAP_sf"/>
</dbReference>
<evidence type="ECO:0000313" key="4">
    <source>
        <dbReference type="Proteomes" id="UP001501294"/>
    </source>
</evidence>
<evidence type="ECO:0000313" key="3">
    <source>
        <dbReference type="EMBL" id="GAA4348076.1"/>
    </source>
</evidence>
<dbReference type="EMBL" id="BAABFU010000002">
    <property type="protein sequence ID" value="GAA4348076.1"/>
    <property type="molecule type" value="Genomic_DNA"/>
</dbReference>
<feature type="domain" description="SCP" evidence="2">
    <location>
        <begin position="58"/>
        <end position="173"/>
    </location>
</feature>
<organism evidence="3 4">
    <name type="scientific">Kangiella taiwanensis</name>
    <dbReference type="NCBI Taxonomy" id="1079179"/>
    <lineage>
        <taxon>Bacteria</taxon>
        <taxon>Pseudomonadati</taxon>
        <taxon>Pseudomonadota</taxon>
        <taxon>Gammaproteobacteria</taxon>
        <taxon>Kangiellales</taxon>
        <taxon>Kangiellaceae</taxon>
        <taxon>Kangiella</taxon>
    </lineage>
</organism>
<evidence type="ECO:0000259" key="2">
    <source>
        <dbReference type="Pfam" id="PF00188"/>
    </source>
</evidence>
<dbReference type="Pfam" id="PF00188">
    <property type="entry name" value="CAP"/>
    <property type="match status" value="1"/>
</dbReference>
<name>A0ABP8HZE7_9GAMM</name>
<accession>A0ABP8HZE7</accession>
<dbReference type="RefSeq" id="WP_223577694.1">
    <property type="nucleotide sequence ID" value="NZ_BAABFU010000002.1"/>
</dbReference>
<gene>
    <name evidence="3" type="ORF">GCM10023150_11080</name>
</gene>
<proteinExistence type="predicted"/>
<protein>
    <recommendedName>
        <fullName evidence="2">SCP domain-containing protein</fullName>
    </recommendedName>
</protein>
<feature type="chain" id="PRO_5046809130" description="SCP domain-containing protein" evidence="1">
    <location>
        <begin position="21"/>
        <end position="186"/>
    </location>
</feature>
<dbReference type="Gene3D" id="3.40.33.10">
    <property type="entry name" value="CAP"/>
    <property type="match status" value="1"/>
</dbReference>
<keyword evidence="4" id="KW-1185">Reference proteome</keyword>